<dbReference type="Pfam" id="PF13207">
    <property type="entry name" value="AAA_17"/>
    <property type="match status" value="1"/>
</dbReference>
<dbReference type="AlphaFoldDB" id="A0A1E5GAK0"/>
<reference evidence="2" key="1">
    <citation type="submission" date="2016-09" db="EMBL/GenBank/DDBJ databases">
        <authorList>
            <person name="Gulvik C.A."/>
        </authorList>
    </citation>
    <scope>NUCLEOTIDE SEQUENCE [LARGE SCALE GENOMIC DNA]</scope>
    <source>
        <strain evidence="2">DSM 23328</strain>
    </source>
</reference>
<evidence type="ECO:0000313" key="1">
    <source>
        <dbReference type="EMBL" id="OEG09746.1"/>
    </source>
</evidence>
<dbReference type="OrthoDB" id="1850524at2"/>
<dbReference type="RefSeq" id="WP_069647424.1">
    <property type="nucleotide sequence ID" value="NZ_MIJZ01000016.1"/>
</dbReference>
<dbReference type="EMBL" id="MIJZ01000016">
    <property type="protein sequence ID" value="OEG09746.1"/>
    <property type="molecule type" value="Genomic_DNA"/>
</dbReference>
<accession>A0A1E5GAK0</accession>
<sequence>MIYSAKKIFVCGIHGVGKTSFIKNSDSLQAYTKYTCSELIKNYSGQEFKFKKIDNLSNNQDILLDAVNYYVNEEMVLLDGHVVLFNKEKKIEIIDISIFKCLSIEYIIFLQADPKIIFERLVKRDGGTWLTLDLIEEAQNIEREKVIEYSKSLKINCDIYTWDQLESVFNRKVFSFNL</sequence>
<evidence type="ECO:0000313" key="2">
    <source>
        <dbReference type="Proteomes" id="UP000094068"/>
    </source>
</evidence>
<dbReference type="STRING" id="903984.BCR21_14995"/>
<name>A0A1E5GAK0_9ENTE</name>
<dbReference type="Gene3D" id="3.40.50.300">
    <property type="entry name" value="P-loop containing nucleotide triphosphate hydrolases"/>
    <property type="match status" value="1"/>
</dbReference>
<evidence type="ECO:0008006" key="3">
    <source>
        <dbReference type="Google" id="ProtNLM"/>
    </source>
</evidence>
<protein>
    <recommendedName>
        <fullName evidence="3">AAA family ATPase</fullName>
    </recommendedName>
</protein>
<dbReference type="Proteomes" id="UP000094068">
    <property type="component" value="Unassembled WGS sequence"/>
</dbReference>
<proteinExistence type="predicted"/>
<organism evidence="1 2">
    <name type="scientific">Enterococcus ureasiticus</name>
    <dbReference type="NCBI Taxonomy" id="903984"/>
    <lineage>
        <taxon>Bacteria</taxon>
        <taxon>Bacillati</taxon>
        <taxon>Bacillota</taxon>
        <taxon>Bacilli</taxon>
        <taxon>Lactobacillales</taxon>
        <taxon>Enterococcaceae</taxon>
        <taxon>Enterococcus</taxon>
    </lineage>
</organism>
<comment type="caution">
    <text evidence="1">The sequence shown here is derived from an EMBL/GenBank/DDBJ whole genome shotgun (WGS) entry which is preliminary data.</text>
</comment>
<dbReference type="SUPFAM" id="SSF52540">
    <property type="entry name" value="P-loop containing nucleoside triphosphate hydrolases"/>
    <property type="match status" value="1"/>
</dbReference>
<dbReference type="InterPro" id="IPR027417">
    <property type="entry name" value="P-loop_NTPase"/>
</dbReference>
<keyword evidence="2" id="KW-1185">Reference proteome</keyword>
<gene>
    <name evidence="1" type="ORF">BCR21_14995</name>
</gene>